<sequence>MTSTNTAGKKPKVAVIVTEYRFNSHADVILGRLLGHYGYSPRIEVVSLYTDQVPDNDMSREEARKKGIPIYPTIAEAITEPHNKDGIDGVIIIGEHGDYPVNEKKQKQYPRFRLLNEVLQTLSDLQRNVPVFSDKHLSYDFREAVLLYERLKQQEIPFMGGSSIPFVEQVPSYDPGLLRQVKEILVVSFSIGIEAYGYHGLEVLQSLAEQRESDETGVRSINARMGESVWEAADRQEWPEDLMLEALRTYPDVSLEKLREKEPAPVLFEIDYEDGTKGYVVHFLELVQQWGFAFRTVEGTTAAARCNSELERPFGHFETFTRLIEEFILTRKPPFPMERTLMTTGMIDLAMESLYLGKRLETPELSIHYGKGNGRDTCQAGREEGKDGR</sequence>
<dbReference type="EMBL" id="CP130318">
    <property type="protein sequence ID" value="WNQ13062.1"/>
    <property type="molecule type" value="Genomic_DNA"/>
</dbReference>
<reference evidence="1 2" key="1">
    <citation type="submission" date="2022-02" db="EMBL/GenBank/DDBJ databases">
        <title>Paenibacillus sp. MBLB1776 Whole Genome Shotgun Sequencing.</title>
        <authorList>
            <person name="Hwang C.Y."/>
            <person name="Cho E.-S."/>
            <person name="Seo M.-J."/>
        </authorList>
    </citation>
    <scope>NUCLEOTIDE SEQUENCE [LARGE SCALE GENOMIC DNA]</scope>
    <source>
        <strain evidence="1 2">MBLB1776</strain>
    </source>
</reference>
<proteinExistence type="predicted"/>
<name>A0AA96RGI2_9BACL</name>
<keyword evidence="2" id="KW-1185">Reference proteome</keyword>
<dbReference type="KEGG" id="paun:MJA45_08560"/>
<evidence type="ECO:0000313" key="2">
    <source>
        <dbReference type="Proteomes" id="UP001305702"/>
    </source>
</evidence>
<dbReference type="AlphaFoldDB" id="A0AA96RGI2"/>
<protein>
    <submittedName>
        <fullName evidence="1">Uncharacterized protein</fullName>
    </submittedName>
</protein>
<organism evidence="1 2">
    <name type="scientific">Paenibacillus aurantius</name>
    <dbReference type="NCBI Taxonomy" id="2918900"/>
    <lineage>
        <taxon>Bacteria</taxon>
        <taxon>Bacillati</taxon>
        <taxon>Bacillota</taxon>
        <taxon>Bacilli</taxon>
        <taxon>Bacillales</taxon>
        <taxon>Paenibacillaceae</taxon>
        <taxon>Paenibacillus</taxon>
    </lineage>
</organism>
<accession>A0AA96RGI2</accession>
<gene>
    <name evidence="1" type="ORF">MJA45_08560</name>
</gene>
<dbReference type="Proteomes" id="UP001305702">
    <property type="component" value="Chromosome"/>
</dbReference>
<dbReference type="RefSeq" id="WP_315606842.1">
    <property type="nucleotide sequence ID" value="NZ_CP130318.1"/>
</dbReference>
<evidence type="ECO:0000313" key="1">
    <source>
        <dbReference type="EMBL" id="WNQ13062.1"/>
    </source>
</evidence>